<reference evidence="2 3" key="1">
    <citation type="journal article" date="2023" name="IScience">
        <title>Expanded male sex-determining region conserved during the evolution of homothallism in the green alga Volvox.</title>
        <authorList>
            <person name="Yamamoto K."/>
            <person name="Matsuzaki R."/>
            <person name="Mahakham W."/>
            <person name="Heman W."/>
            <person name="Sekimoto H."/>
            <person name="Kawachi M."/>
            <person name="Minakuchi Y."/>
            <person name="Toyoda A."/>
            <person name="Nozaki H."/>
        </authorList>
    </citation>
    <scope>NUCLEOTIDE SEQUENCE [LARGE SCALE GENOMIC DNA]</scope>
    <source>
        <strain evidence="2 3">NIES-4468</strain>
    </source>
</reference>
<keyword evidence="3" id="KW-1185">Reference proteome</keyword>
<gene>
    <name evidence="2" type="ORF">VaNZ11_012746</name>
</gene>
<evidence type="ECO:0000259" key="1">
    <source>
        <dbReference type="Pfam" id="PF13460"/>
    </source>
</evidence>
<name>A0ABQ5SG35_9CHLO</name>
<dbReference type="PANTHER" id="PTHR14097:SF7">
    <property type="entry name" value="OXIDOREDUCTASE HTATIP2"/>
    <property type="match status" value="1"/>
</dbReference>
<dbReference type="EMBL" id="BSDZ01000079">
    <property type="protein sequence ID" value="GLI68344.1"/>
    <property type="molecule type" value="Genomic_DNA"/>
</dbReference>
<dbReference type="Gene3D" id="3.40.50.720">
    <property type="entry name" value="NAD(P)-binding Rossmann-like Domain"/>
    <property type="match status" value="1"/>
</dbReference>
<dbReference type="Proteomes" id="UP001165090">
    <property type="component" value="Unassembled WGS sequence"/>
</dbReference>
<protein>
    <recommendedName>
        <fullName evidence="1">NAD(P)-binding domain-containing protein</fullName>
    </recommendedName>
</protein>
<evidence type="ECO:0000313" key="2">
    <source>
        <dbReference type="EMBL" id="GLI68344.1"/>
    </source>
</evidence>
<dbReference type="Pfam" id="PF13460">
    <property type="entry name" value="NAD_binding_10"/>
    <property type="match status" value="1"/>
</dbReference>
<comment type="caution">
    <text evidence="2">The sequence shown here is derived from an EMBL/GenBank/DDBJ whole genome shotgun (WGS) entry which is preliminary data.</text>
</comment>
<organism evidence="2 3">
    <name type="scientific">Volvox africanus</name>
    <dbReference type="NCBI Taxonomy" id="51714"/>
    <lineage>
        <taxon>Eukaryota</taxon>
        <taxon>Viridiplantae</taxon>
        <taxon>Chlorophyta</taxon>
        <taxon>core chlorophytes</taxon>
        <taxon>Chlorophyceae</taxon>
        <taxon>CS clade</taxon>
        <taxon>Chlamydomonadales</taxon>
        <taxon>Volvocaceae</taxon>
        <taxon>Volvox</taxon>
    </lineage>
</organism>
<accession>A0ABQ5SG35</accession>
<sequence>MTVPGLTAVVLGATGAIGEALTNQLLVQPGFKRVITIGRRVVENVPAESGRIAKLVQTTVNMDALEVEAKHAFTGADVVFCALGTTRKIAGSAEAYKKVDYDYVAASARVAKEVGVTHFSLVSAQGANHKCPANDLALFHPLLYTKTKGMAEQAALQQGFPRVSIFRPGLLNRGDKARGVEKMALHVMSHIDVQDVARLMILDALRDPATVQPIMRFEMDDLLKVVKAVDLPPAPST</sequence>
<evidence type="ECO:0000313" key="3">
    <source>
        <dbReference type="Proteomes" id="UP001165090"/>
    </source>
</evidence>
<feature type="domain" description="NAD(P)-binding" evidence="1">
    <location>
        <begin position="12"/>
        <end position="206"/>
    </location>
</feature>
<dbReference type="InterPro" id="IPR036291">
    <property type="entry name" value="NAD(P)-bd_dom_sf"/>
</dbReference>
<dbReference type="SUPFAM" id="SSF51735">
    <property type="entry name" value="NAD(P)-binding Rossmann-fold domains"/>
    <property type="match status" value="1"/>
</dbReference>
<dbReference type="PANTHER" id="PTHR14097">
    <property type="entry name" value="OXIDOREDUCTASE HTATIP2"/>
    <property type="match status" value="1"/>
</dbReference>
<proteinExistence type="predicted"/>
<dbReference type="InterPro" id="IPR016040">
    <property type="entry name" value="NAD(P)-bd_dom"/>
</dbReference>